<protein>
    <submittedName>
        <fullName evidence="1">Uncharacterized protein</fullName>
    </submittedName>
</protein>
<organism evidence="1 2">
    <name type="scientific">Lunasporangiospora selenospora</name>
    <dbReference type="NCBI Taxonomy" id="979761"/>
    <lineage>
        <taxon>Eukaryota</taxon>
        <taxon>Fungi</taxon>
        <taxon>Fungi incertae sedis</taxon>
        <taxon>Mucoromycota</taxon>
        <taxon>Mortierellomycotina</taxon>
        <taxon>Mortierellomycetes</taxon>
        <taxon>Mortierellales</taxon>
        <taxon>Mortierellaceae</taxon>
        <taxon>Lunasporangiospora</taxon>
    </lineage>
</organism>
<dbReference type="OrthoDB" id="2015372at2759"/>
<evidence type="ECO:0000313" key="1">
    <source>
        <dbReference type="EMBL" id="KAF9583530.1"/>
    </source>
</evidence>
<sequence>MEELSQYLRLASRIQVELSIECKNLLYAYFRVMRKRVVGLECVDVSTVSTMCSLLNLASCHAKQRGLAVRDWGLSHFWTEKKIWCKSMEIGHILILWRLDKGFR</sequence>
<keyword evidence="2" id="KW-1185">Reference proteome</keyword>
<dbReference type="EMBL" id="JAABOA010000672">
    <property type="protein sequence ID" value="KAF9583530.1"/>
    <property type="molecule type" value="Genomic_DNA"/>
</dbReference>
<reference evidence="1" key="1">
    <citation type="journal article" date="2020" name="Fungal Divers.">
        <title>Resolving the Mortierellaceae phylogeny through synthesis of multi-gene phylogenetics and phylogenomics.</title>
        <authorList>
            <person name="Vandepol N."/>
            <person name="Liber J."/>
            <person name="Desiro A."/>
            <person name="Na H."/>
            <person name="Kennedy M."/>
            <person name="Barry K."/>
            <person name="Grigoriev I.V."/>
            <person name="Miller A.N."/>
            <person name="O'Donnell K."/>
            <person name="Stajich J.E."/>
            <person name="Bonito G."/>
        </authorList>
    </citation>
    <scope>NUCLEOTIDE SEQUENCE</scope>
    <source>
        <strain evidence="1">KOD1015</strain>
    </source>
</reference>
<dbReference type="Proteomes" id="UP000780801">
    <property type="component" value="Unassembled WGS sequence"/>
</dbReference>
<evidence type="ECO:0000313" key="2">
    <source>
        <dbReference type="Proteomes" id="UP000780801"/>
    </source>
</evidence>
<dbReference type="AlphaFoldDB" id="A0A9P6FX73"/>
<gene>
    <name evidence="1" type="ORF">BGW38_009258</name>
</gene>
<name>A0A9P6FX73_9FUNG</name>
<accession>A0A9P6FX73</accession>
<comment type="caution">
    <text evidence="1">The sequence shown here is derived from an EMBL/GenBank/DDBJ whole genome shotgun (WGS) entry which is preliminary data.</text>
</comment>
<proteinExistence type="predicted"/>